<organism evidence="1 2">
    <name type="scientific">Colletotrichum gloeosporioides (strain Cg-14)</name>
    <name type="common">Anthracnose fungus</name>
    <name type="synonym">Glomerella cingulata</name>
    <dbReference type="NCBI Taxonomy" id="1237896"/>
    <lineage>
        <taxon>Eukaryota</taxon>
        <taxon>Fungi</taxon>
        <taxon>Dikarya</taxon>
        <taxon>Ascomycota</taxon>
        <taxon>Pezizomycotina</taxon>
        <taxon>Sordariomycetes</taxon>
        <taxon>Hypocreomycetidae</taxon>
        <taxon>Glomerellales</taxon>
        <taxon>Glomerellaceae</taxon>
        <taxon>Colletotrichum</taxon>
        <taxon>Colletotrichum gloeosporioides species complex</taxon>
    </lineage>
</organism>
<dbReference type="OMA" id="ADDNEQI"/>
<dbReference type="STRING" id="1237896.T0JK82"/>
<dbReference type="HOGENOM" id="CLU_071361_1_0_1"/>
<evidence type="ECO:0000313" key="1">
    <source>
        <dbReference type="EMBL" id="EQB43582.1"/>
    </source>
</evidence>
<dbReference type="AlphaFoldDB" id="T0JK82"/>
<sequence length="276" mass="31719">MSGVFSPPWGIFPAEQYLIRNWNPSSNLSPNDQTRKLIRSFMSMDEIPAEWRAGKNGTISRIPTTEEVREILQPWRSDKIRKIADQLLHETCDNLVVLRTCYDSEGGDEKMQQLITLEEDADGMGFLHEELWWRYLDDRELYDFGDNWNRVFDLLPELVGHSGRRRSIDPAKLAEGRASESPEGDIQYLALSDRPLLIASRDVLEGEDEAEYEVVFLDGYGNPVRYSSVGPDDMMYLRMAPQRGMQLSQWWADGEVAEPYEADGEMGRVLYRAAKS</sequence>
<gene>
    <name evidence="1" type="ORF">CGLO_17749</name>
</gene>
<comment type="caution">
    <text evidence="1">The sequence shown here is derived from an EMBL/GenBank/DDBJ whole genome shotgun (WGS) entry which is preliminary data.</text>
</comment>
<proteinExistence type="predicted"/>
<dbReference type="EMBL" id="AMYD01004235">
    <property type="protein sequence ID" value="EQB43582.1"/>
    <property type="molecule type" value="Genomic_DNA"/>
</dbReference>
<protein>
    <submittedName>
        <fullName evidence="1">Uncharacterized protein</fullName>
    </submittedName>
</protein>
<dbReference type="Proteomes" id="UP000015530">
    <property type="component" value="Unassembled WGS sequence"/>
</dbReference>
<reference evidence="2" key="1">
    <citation type="journal article" date="2013" name="Mol. Plant Microbe Interact.">
        <title>Global aspects of pacC regulation of pathogenicity genes in Colletotrichum gloeosporioides as revealed by transcriptome analysis.</title>
        <authorList>
            <person name="Alkan N."/>
            <person name="Meng X."/>
            <person name="Friedlander G."/>
            <person name="Reuveni E."/>
            <person name="Sukno S."/>
            <person name="Sherman A."/>
            <person name="Thon M."/>
            <person name="Fluhr R."/>
            <person name="Prusky D."/>
        </authorList>
    </citation>
    <scope>NUCLEOTIDE SEQUENCE [LARGE SCALE GENOMIC DNA]</scope>
    <source>
        <strain evidence="2">Cg-14</strain>
    </source>
</reference>
<name>T0JK82_COLGC</name>
<dbReference type="OrthoDB" id="4364812at2759"/>
<evidence type="ECO:0000313" key="2">
    <source>
        <dbReference type="Proteomes" id="UP000015530"/>
    </source>
</evidence>
<accession>T0JK82</accession>